<protein>
    <recommendedName>
        <fullName evidence="7">Major facilitator superfamily (MFS) profile domain-containing protein</fullName>
    </recommendedName>
</protein>
<dbReference type="InterPro" id="IPR011701">
    <property type="entry name" value="MFS"/>
</dbReference>
<evidence type="ECO:0000313" key="8">
    <source>
        <dbReference type="EMBL" id="KAF3004077.1"/>
    </source>
</evidence>
<evidence type="ECO:0000259" key="7">
    <source>
        <dbReference type="PROSITE" id="PS50850"/>
    </source>
</evidence>
<dbReference type="SUPFAM" id="SSF103473">
    <property type="entry name" value="MFS general substrate transporter"/>
    <property type="match status" value="1"/>
</dbReference>
<dbReference type="GO" id="GO:0005886">
    <property type="term" value="C:plasma membrane"/>
    <property type="evidence" value="ECO:0007669"/>
    <property type="project" value="TreeGrafter"/>
</dbReference>
<dbReference type="Proteomes" id="UP000801428">
    <property type="component" value="Unassembled WGS sequence"/>
</dbReference>
<dbReference type="EMBL" id="SWKU01000008">
    <property type="protein sequence ID" value="KAF3004077.1"/>
    <property type="molecule type" value="Genomic_DNA"/>
</dbReference>
<keyword evidence="9" id="KW-1185">Reference proteome</keyword>
<feature type="compositionally biased region" description="Polar residues" evidence="5">
    <location>
        <begin position="1"/>
        <end position="12"/>
    </location>
</feature>
<evidence type="ECO:0000256" key="1">
    <source>
        <dbReference type="ARBA" id="ARBA00004141"/>
    </source>
</evidence>
<feature type="transmembrane region" description="Helical" evidence="6">
    <location>
        <begin position="805"/>
        <end position="825"/>
    </location>
</feature>
<feature type="transmembrane region" description="Helical" evidence="6">
    <location>
        <begin position="670"/>
        <end position="690"/>
    </location>
</feature>
<evidence type="ECO:0000256" key="5">
    <source>
        <dbReference type="SAM" id="MobiDB-lite"/>
    </source>
</evidence>
<dbReference type="PANTHER" id="PTHR23502:SF3">
    <property type="entry name" value="MAJOR FACILITATOR SUPERFAMILY (MFS) PROFILE DOMAIN-CONTAINING PROTEIN-RELATED"/>
    <property type="match status" value="1"/>
</dbReference>
<dbReference type="OrthoDB" id="5376138at2759"/>
<dbReference type="InterPro" id="IPR036259">
    <property type="entry name" value="MFS_trans_sf"/>
</dbReference>
<dbReference type="AlphaFoldDB" id="A0A9P4TH02"/>
<dbReference type="InterPro" id="IPR020846">
    <property type="entry name" value="MFS_dom"/>
</dbReference>
<evidence type="ECO:0000256" key="2">
    <source>
        <dbReference type="ARBA" id="ARBA00022692"/>
    </source>
</evidence>
<name>A0A9P4TH02_CURKU</name>
<comment type="subcellular location">
    <subcellularLocation>
        <location evidence="1">Membrane</location>
        <topology evidence="1">Multi-pass membrane protein</topology>
    </subcellularLocation>
</comment>
<feature type="transmembrane region" description="Helical" evidence="6">
    <location>
        <begin position="492"/>
        <end position="514"/>
    </location>
</feature>
<feature type="transmembrane region" description="Helical" evidence="6">
    <location>
        <begin position="558"/>
        <end position="577"/>
    </location>
</feature>
<feature type="compositionally biased region" description="Polar residues" evidence="5">
    <location>
        <begin position="874"/>
        <end position="887"/>
    </location>
</feature>
<dbReference type="GO" id="GO:0022857">
    <property type="term" value="F:transmembrane transporter activity"/>
    <property type="evidence" value="ECO:0007669"/>
    <property type="project" value="InterPro"/>
</dbReference>
<evidence type="ECO:0000256" key="4">
    <source>
        <dbReference type="ARBA" id="ARBA00023136"/>
    </source>
</evidence>
<feature type="transmembrane region" description="Helical" evidence="6">
    <location>
        <begin position="526"/>
        <end position="546"/>
    </location>
</feature>
<reference evidence="8" key="1">
    <citation type="submission" date="2019-04" db="EMBL/GenBank/DDBJ databases">
        <title>Sequencing of skin fungus with MAO and IRED activity.</title>
        <authorList>
            <person name="Marsaioli A.J."/>
            <person name="Bonatto J.M.C."/>
            <person name="Reis Junior O."/>
        </authorList>
    </citation>
    <scope>NUCLEOTIDE SEQUENCE</scope>
    <source>
        <strain evidence="8">30M1</strain>
    </source>
</reference>
<feature type="domain" description="Major facilitator superfamily (MFS) profile" evidence="7">
    <location>
        <begin position="400"/>
        <end position="829"/>
    </location>
</feature>
<evidence type="ECO:0000256" key="6">
    <source>
        <dbReference type="SAM" id="Phobius"/>
    </source>
</evidence>
<dbReference type="PROSITE" id="PS50850">
    <property type="entry name" value="MFS"/>
    <property type="match status" value="1"/>
</dbReference>
<feature type="compositionally biased region" description="Polar residues" evidence="5">
    <location>
        <begin position="151"/>
        <end position="171"/>
    </location>
</feature>
<feature type="transmembrane region" description="Helical" evidence="6">
    <location>
        <begin position="710"/>
        <end position="732"/>
    </location>
</feature>
<feature type="region of interest" description="Disordered" evidence="5">
    <location>
        <begin position="864"/>
        <end position="887"/>
    </location>
</feature>
<feature type="transmembrane region" description="Helical" evidence="6">
    <location>
        <begin position="442"/>
        <end position="460"/>
    </location>
</feature>
<proteinExistence type="predicted"/>
<feature type="transmembrane region" description="Helical" evidence="6">
    <location>
        <begin position="738"/>
        <end position="760"/>
    </location>
</feature>
<sequence length="887" mass="96932">MPFISGSANSELSWDGFAQRSHDVNQWEPDPDSVPVAGGHPDRRFAKSPNPAASVITGSWPASMAMGSWPAPVPRARGLPRAFVPSSATDGDESNLQEVKAPQSFPSLASRASPVENLRGTMETLSVKPSFGGWPTPTIVPGTTECPDKSPSASRPENKQGQLVSDLTTRSIPPHLRKKGLASRASAVSTAPISEPPAETVYKTSSSEDSKSVSSPSLKSEAITGVTTEDQDLDAAITASLIDKVLIEGRKRYLNTRLILDMEDDLDEPVHMTPQELREMSDVDFERHFKETDSKHRIAWEANHRDVIGGTVSKPSLAFFQELERILSSGWSEDLIKMASTQDKDARVGQPRSGSNSSSPAPAVEPKEGFVDADGVTRLNEAANLKDTAYSFSTKRKWWILTVVALCQTSMNYNAAVYSNAIAPLNKHYNLGNNHFTNARAGLAWFLIPYGFGCELWAPWSEDFGRWIVMQFSLGSVNLWQILAGASTSWNMVLAARVLGGICSAGGSVTLGMVADMFQPEEQQYAVLWASLWSCLGSVIGGIAGGSIEQFLPWRWNFWIQLILGGTVQAIHFFFVPETRSTIMLNREAKKMRKADGECTVRGPTEDKSFDWKHAAALMGRPYKMLMTEPIVLFLSLLSGFADALIFSFLESYGYVFGPGGWNFTPSQLGFALSALFIGYWAAGFSYVPIIRRDNMQRNAGKVLSPETRLWGLLYIAPLLSIGLFGSAFTVTGPPLPWIAPLIFAVLIGWANMAIYFGTIDYMVAAYGGKYSASATGGNGFSRDVLAGICSFYTGPMYHRLGNQNATWLLSGLSVLVIIPVFWIYRSGPKIRAKSKYANEVDQERKNNGDLQLMQQHGRASIVQSVADNVAPPESQTQDEPVSHTPV</sequence>
<dbReference type="Pfam" id="PF07690">
    <property type="entry name" value="MFS_1"/>
    <property type="match status" value="1"/>
</dbReference>
<feature type="region of interest" description="Disordered" evidence="5">
    <location>
        <begin position="128"/>
        <end position="221"/>
    </location>
</feature>
<gene>
    <name evidence="8" type="ORF">E8E13_002986</name>
</gene>
<feature type="region of interest" description="Disordered" evidence="5">
    <location>
        <begin position="342"/>
        <end position="367"/>
    </location>
</feature>
<dbReference type="Gene3D" id="1.20.1250.20">
    <property type="entry name" value="MFS general substrate transporter like domains"/>
    <property type="match status" value="1"/>
</dbReference>
<keyword evidence="2 6" id="KW-0812">Transmembrane</keyword>
<comment type="caution">
    <text evidence="8">The sequence shown here is derived from an EMBL/GenBank/DDBJ whole genome shotgun (WGS) entry which is preliminary data.</text>
</comment>
<evidence type="ECO:0000256" key="3">
    <source>
        <dbReference type="ARBA" id="ARBA00022989"/>
    </source>
</evidence>
<dbReference type="FunFam" id="1.20.1250.20:FF:000088">
    <property type="entry name" value="MFS multidrug transporter, putative"/>
    <property type="match status" value="1"/>
</dbReference>
<keyword evidence="4 6" id="KW-0472">Membrane</keyword>
<organism evidence="8 9">
    <name type="scientific">Curvularia kusanoi</name>
    <name type="common">Cochliobolus kusanoi</name>
    <dbReference type="NCBI Taxonomy" id="90978"/>
    <lineage>
        <taxon>Eukaryota</taxon>
        <taxon>Fungi</taxon>
        <taxon>Dikarya</taxon>
        <taxon>Ascomycota</taxon>
        <taxon>Pezizomycotina</taxon>
        <taxon>Dothideomycetes</taxon>
        <taxon>Pleosporomycetidae</taxon>
        <taxon>Pleosporales</taxon>
        <taxon>Pleosporineae</taxon>
        <taxon>Pleosporaceae</taxon>
        <taxon>Curvularia</taxon>
    </lineage>
</organism>
<accession>A0A9P4TH02</accession>
<keyword evidence="3 6" id="KW-1133">Transmembrane helix</keyword>
<dbReference type="PANTHER" id="PTHR23502">
    <property type="entry name" value="MAJOR FACILITATOR SUPERFAMILY"/>
    <property type="match status" value="1"/>
</dbReference>
<feature type="region of interest" description="Disordered" evidence="5">
    <location>
        <begin position="1"/>
        <end position="52"/>
    </location>
</feature>
<feature type="transmembrane region" description="Helical" evidence="6">
    <location>
        <begin position="631"/>
        <end position="650"/>
    </location>
</feature>
<evidence type="ECO:0000313" key="9">
    <source>
        <dbReference type="Proteomes" id="UP000801428"/>
    </source>
</evidence>